<feature type="region of interest" description="Disordered" evidence="2">
    <location>
        <begin position="495"/>
        <end position="548"/>
    </location>
</feature>
<evidence type="ECO:0000256" key="1">
    <source>
        <dbReference type="RuleBase" id="RU004560"/>
    </source>
</evidence>
<comment type="similarity">
    <text evidence="1">Belongs to the TRAFAC class TrmE-Era-EngA-EngB-Septin-like GTPase superfamily. Septin GTPase family.</text>
</comment>
<dbReference type="Pfam" id="PF00735">
    <property type="entry name" value="Septin"/>
    <property type="match status" value="3"/>
</dbReference>
<dbReference type="AlphaFoldDB" id="A0A165TNU1"/>
<dbReference type="SUPFAM" id="SSF52540">
    <property type="entry name" value="P-loop containing nucleoside triphosphate hydrolases"/>
    <property type="match status" value="1"/>
</dbReference>
<reference evidence="4 5" key="1">
    <citation type="journal article" date="2016" name="Mol. Biol. Evol.">
        <title>Comparative Genomics of Early-Diverging Mushroom-Forming Fungi Provides Insights into the Origins of Lignocellulose Decay Capabilities.</title>
        <authorList>
            <person name="Nagy L.G."/>
            <person name="Riley R."/>
            <person name="Tritt A."/>
            <person name="Adam C."/>
            <person name="Daum C."/>
            <person name="Floudas D."/>
            <person name="Sun H."/>
            <person name="Yadav J.S."/>
            <person name="Pangilinan J."/>
            <person name="Larsson K.H."/>
            <person name="Matsuura K."/>
            <person name="Barry K."/>
            <person name="Labutti K."/>
            <person name="Kuo R."/>
            <person name="Ohm R.A."/>
            <person name="Bhattacharya S.S."/>
            <person name="Shirouzu T."/>
            <person name="Yoshinaga Y."/>
            <person name="Martin F.M."/>
            <person name="Grigoriev I.V."/>
            <person name="Hibbett D.S."/>
        </authorList>
    </citation>
    <scope>NUCLEOTIDE SEQUENCE [LARGE SCALE GENOMIC DNA]</scope>
    <source>
        <strain evidence="4 5">L-15889</strain>
    </source>
</reference>
<feature type="compositionally biased region" description="Low complexity" evidence="2">
    <location>
        <begin position="533"/>
        <end position="543"/>
    </location>
</feature>
<dbReference type="OrthoDB" id="10261408at2759"/>
<keyword evidence="5" id="KW-1185">Reference proteome</keyword>
<dbReference type="PROSITE" id="PS51719">
    <property type="entry name" value="G_SEPTIN"/>
    <property type="match status" value="1"/>
</dbReference>
<sequence>MFSFRRKSRRSEADHSGPPFVRHSPSLPELTAQGIPWPEHLVDLSSVPEATLPPPKGAAKTLFNNEVQGPIPFHVPWSSPGKPAGGSISSLYMSAPPPPPSAFETRKSTHARPKLSLRKARTPTTFNIMVVGSQGTGKTSLLRLLLDTADISPTATPEQRAAMETFLRGSPKRTESIQSTCVEICESRYDRVLLSVIDTPGLDFQEAHELKLERQVSAVVKYMDTQFSDTLSEESKVVRQSKGDQHIHLCIYMIDPKSIMSTSLRRALSSLPAKSRSETTISKQTSPPDLTFSDSTTDDEDDVGAELTMSPADIRVIRRLTARANVLPVLARADSLTDDTLAEMKRVIRHDLLDAGLDFGVFGPINLPETPTTAKPTTNGNGTRKGNGNGSGNGTRQGSSDADETSDEEEEQEERRSRPVIKLRGPRVSTQSRARSQSRSRMSLSELAARERAEPDATDADSVASVRFSAGVVAKSDLSDVLPFALITPERVRRRRAVKPSLTPSDRQSMHMDAGASPSEDGHAPSVADSAYTSLSTPSTPSSARQFPYLSGPPADLRGVFIRKFRWGTVDVLNPQHCDFAAMRTAVLSTHMKMLKIRTNEVLYEKFRTEKLLARRATANISEHETRKLLHDLGL</sequence>
<dbReference type="PANTHER" id="PTHR18884">
    <property type="entry name" value="SEPTIN"/>
    <property type="match status" value="1"/>
</dbReference>
<dbReference type="STRING" id="1314783.A0A165TNU1"/>
<feature type="domain" description="Septin-type G" evidence="3">
    <location>
        <begin position="122"/>
        <end position="614"/>
    </location>
</feature>
<dbReference type="Proteomes" id="UP000076727">
    <property type="component" value="Unassembled WGS sequence"/>
</dbReference>
<feature type="compositionally biased region" description="Acidic residues" evidence="2">
    <location>
        <begin position="401"/>
        <end position="412"/>
    </location>
</feature>
<proteinExistence type="inferred from homology"/>
<evidence type="ECO:0000259" key="3">
    <source>
        <dbReference type="PROSITE" id="PS51719"/>
    </source>
</evidence>
<dbReference type="InterPro" id="IPR030379">
    <property type="entry name" value="G_SEPTIN_dom"/>
</dbReference>
<feature type="compositionally biased region" description="Gly residues" evidence="2">
    <location>
        <begin position="383"/>
        <end position="395"/>
    </location>
</feature>
<evidence type="ECO:0000256" key="2">
    <source>
        <dbReference type="SAM" id="MobiDB-lite"/>
    </source>
</evidence>
<feature type="region of interest" description="Disordered" evidence="2">
    <location>
        <begin position="1"/>
        <end position="27"/>
    </location>
</feature>
<feature type="region of interest" description="Disordered" evidence="2">
    <location>
        <begin position="367"/>
        <end position="462"/>
    </location>
</feature>
<dbReference type="InterPro" id="IPR027417">
    <property type="entry name" value="P-loop_NTPase"/>
</dbReference>
<organism evidence="4 5">
    <name type="scientific">Daedalea quercina L-15889</name>
    <dbReference type="NCBI Taxonomy" id="1314783"/>
    <lineage>
        <taxon>Eukaryota</taxon>
        <taxon>Fungi</taxon>
        <taxon>Dikarya</taxon>
        <taxon>Basidiomycota</taxon>
        <taxon>Agaricomycotina</taxon>
        <taxon>Agaricomycetes</taxon>
        <taxon>Polyporales</taxon>
        <taxon>Fomitopsis</taxon>
    </lineage>
</organism>
<accession>A0A165TNU1</accession>
<dbReference type="Gene3D" id="3.40.50.300">
    <property type="entry name" value="P-loop containing nucleotide triphosphate hydrolases"/>
    <property type="match status" value="1"/>
</dbReference>
<feature type="region of interest" description="Disordered" evidence="2">
    <location>
        <begin position="275"/>
        <end position="306"/>
    </location>
</feature>
<dbReference type="GO" id="GO:0005525">
    <property type="term" value="F:GTP binding"/>
    <property type="evidence" value="ECO:0007669"/>
    <property type="project" value="UniProtKB-KW"/>
</dbReference>
<feature type="compositionally biased region" description="Low complexity" evidence="2">
    <location>
        <begin position="427"/>
        <end position="445"/>
    </location>
</feature>
<evidence type="ECO:0000313" key="5">
    <source>
        <dbReference type="Proteomes" id="UP000076727"/>
    </source>
</evidence>
<keyword evidence="1" id="KW-0547">Nucleotide-binding</keyword>
<feature type="compositionally biased region" description="Low complexity" evidence="2">
    <location>
        <begin position="285"/>
        <end position="295"/>
    </location>
</feature>
<gene>
    <name evidence="4" type="ORF">DAEQUDRAFT_761706</name>
</gene>
<keyword evidence="1" id="KW-0342">GTP-binding</keyword>
<name>A0A165TNU1_9APHY</name>
<evidence type="ECO:0000313" key="4">
    <source>
        <dbReference type="EMBL" id="KZT73721.1"/>
    </source>
</evidence>
<dbReference type="EMBL" id="KV429035">
    <property type="protein sequence ID" value="KZT73721.1"/>
    <property type="molecule type" value="Genomic_DNA"/>
</dbReference>
<protein>
    <recommendedName>
        <fullName evidence="3">Septin-type G domain-containing protein</fullName>
    </recommendedName>
</protein>